<dbReference type="AlphaFoldDB" id="A0A1F7IH84"/>
<protein>
    <submittedName>
        <fullName evidence="2">Uncharacterized protein</fullName>
    </submittedName>
</protein>
<reference evidence="2 3" key="1">
    <citation type="journal article" date="2016" name="Nat. Commun.">
        <title>Thousands of microbial genomes shed light on interconnected biogeochemical processes in an aquifer system.</title>
        <authorList>
            <person name="Anantharaman K."/>
            <person name="Brown C.T."/>
            <person name="Hug L.A."/>
            <person name="Sharon I."/>
            <person name="Castelle C.J."/>
            <person name="Probst A.J."/>
            <person name="Thomas B.C."/>
            <person name="Singh A."/>
            <person name="Wilkins M.J."/>
            <person name="Karaoz U."/>
            <person name="Brodie E.L."/>
            <person name="Williams K.H."/>
            <person name="Hubbard S.S."/>
            <person name="Banfield J.F."/>
        </authorList>
    </citation>
    <scope>NUCLEOTIDE SEQUENCE [LARGE SCALE GENOMIC DNA]</scope>
</reference>
<name>A0A1F7IH84_9BACT</name>
<dbReference type="EMBL" id="MGAF01000004">
    <property type="protein sequence ID" value="OGK42734.1"/>
    <property type="molecule type" value="Genomic_DNA"/>
</dbReference>
<sequence>MVLYEDQPPPNEFVTIYEVTVKCKRRGCPWSITGKLEVESNSGYTVATSGVFKDSIDHHEDTRPKNTDGTPKRGAMSDHNRFNLLKNNKIVGFVSVGGGGPAAGLYYPISEKGK</sequence>
<gene>
    <name evidence="2" type="ORF">A3A74_00785</name>
</gene>
<dbReference type="STRING" id="1802055.A3A74_00785"/>
<feature type="region of interest" description="Disordered" evidence="1">
    <location>
        <begin position="55"/>
        <end position="78"/>
    </location>
</feature>
<feature type="compositionally biased region" description="Basic and acidic residues" evidence="1">
    <location>
        <begin position="55"/>
        <end position="66"/>
    </location>
</feature>
<comment type="caution">
    <text evidence="2">The sequence shown here is derived from an EMBL/GenBank/DDBJ whole genome shotgun (WGS) entry which is preliminary data.</text>
</comment>
<evidence type="ECO:0000313" key="2">
    <source>
        <dbReference type="EMBL" id="OGK42734.1"/>
    </source>
</evidence>
<evidence type="ECO:0000256" key="1">
    <source>
        <dbReference type="SAM" id="MobiDB-lite"/>
    </source>
</evidence>
<dbReference type="Proteomes" id="UP000179270">
    <property type="component" value="Unassembled WGS sequence"/>
</dbReference>
<evidence type="ECO:0000313" key="3">
    <source>
        <dbReference type="Proteomes" id="UP000179270"/>
    </source>
</evidence>
<organism evidence="2 3">
    <name type="scientific">Candidatus Roizmanbacteria bacterium RIFCSPLOWO2_01_FULL_35_13</name>
    <dbReference type="NCBI Taxonomy" id="1802055"/>
    <lineage>
        <taxon>Bacteria</taxon>
        <taxon>Candidatus Roizmaniibacteriota</taxon>
    </lineage>
</organism>
<proteinExistence type="predicted"/>
<accession>A0A1F7IH84</accession>